<keyword evidence="4" id="KW-0677">Repeat</keyword>
<dbReference type="FunFam" id="3.40.250.10:FF:000001">
    <property type="entry name" value="Sulfurtransferase"/>
    <property type="match status" value="1"/>
</dbReference>
<evidence type="ECO:0000256" key="3">
    <source>
        <dbReference type="ARBA" id="ARBA00022679"/>
    </source>
</evidence>
<protein>
    <recommendedName>
        <fullName evidence="7">3-mercaptopyruvate sulfurtransferase</fullName>
        <ecNumber evidence="6">2.8.1.2</ecNumber>
    </recommendedName>
    <alternativeName>
        <fullName evidence="8">Rhodanese-like protein</fullName>
    </alternativeName>
</protein>
<keyword evidence="3 10" id="KW-0808">Transferase</keyword>
<sequence>MTTSPLVSTQWLEDHLNSPDIVVLDGSLYLPQMGRDADAEFNEGHIPGAIRFDIDDVSNSASGLPHTLPEPHVFASKMRKLGIGDGQTIVVYDGIGLWSAARVWWMFKVMGVKDVYVLDGGLPKWTEEGRPLEDGPVQVRERHFTARLDRGAVSNLDDVKKIIETKSRQIIDARAAERFSGEAPEPRAGMRSGHMPGALNVPVMSLTREDGTLKDAAELRVLFEEAGVDITKPATTTCGSGVTAAALTLALTTLGATDLTLYDGSWSEWGGREDTDVVSGA</sequence>
<dbReference type="SMART" id="SM00450">
    <property type="entry name" value="RHOD"/>
    <property type="match status" value="2"/>
</dbReference>
<name>A0A562TJ74_9HYPH</name>
<dbReference type="NCBIfam" id="NF008557">
    <property type="entry name" value="PRK11493.1"/>
    <property type="match status" value="1"/>
</dbReference>
<dbReference type="GO" id="GO:0016784">
    <property type="term" value="F:3-mercaptopyruvate sulfurtransferase activity"/>
    <property type="evidence" value="ECO:0007669"/>
    <property type="project" value="UniProtKB-EC"/>
</dbReference>
<dbReference type="CDD" id="cd01448">
    <property type="entry name" value="TST_Repeat_1"/>
    <property type="match status" value="1"/>
</dbReference>
<keyword evidence="10" id="KW-0670">Pyruvate</keyword>
<comment type="caution">
    <text evidence="10">The sequence shown here is derived from an EMBL/GenBank/DDBJ whole genome shotgun (WGS) entry which is preliminary data.</text>
</comment>
<dbReference type="AlphaFoldDB" id="A0A562TJ74"/>
<evidence type="ECO:0000259" key="9">
    <source>
        <dbReference type="PROSITE" id="PS50206"/>
    </source>
</evidence>
<evidence type="ECO:0000256" key="6">
    <source>
        <dbReference type="ARBA" id="ARBA00066832"/>
    </source>
</evidence>
<dbReference type="InterPro" id="IPR001307">
    <property type="entry name" value="Thiosulphate_STrfase_CS"/>
</dbReference>
<organism evidence="10 11">
    <name type="scientific">Roseibium hamelinense</name>
    <dbReference type="NCBI Taxonomy" id="150831"/>
    <lineage>
        <taxon>Bacteria</taxon>
        <taxon>Pseudomonadati</taxon>
        <taxon>Pseudomonadota</taxon>
        <taxon>Alphaproteobacteria</taxon>
        <taxon>Hyphomicrobiales</taxon>
        <taxon>Stappiaceae</taxon>
        <taxon>Roseibium</taxon>
    </lineage>
</organism>
<dbReference type="RefSeq" id="WP_145340284.1">
    <property type="nucleotide sequence ID" value="NZ_SMLY01000087.1"/>
</dbReference>
<evidence type="ECO:0000256" key="7">
    <source>
        <dbReference type="ARBA" id="ARBA00070833"/>
    </source>
</evidence>
<dbReference type="GO" id="GO:0005737">
    <property type="term" value="C:cytoplasm"/>
    <property type="evidence" value="ECO:0007669"/>
    <property type="project" value="UniProtKB-SubCell"/>
</dbReference>
<dbReference type="EMBL" id="VLLF01000001">
    <property type="protein sequence ID" value="TWI92740.1"/>
    <property type="molecule type" value="Genomic_DNA"/>
</dbReference>
<dbReference type="PANTHER" id="PTHR11364:SF27">
    <property type="entry name" value="SULFURTRANSFERASE"/>
    <property type="match status" value="1"/>
</dbReference>
<evidence type="ECO:0000256" key="1">
    <source>
        <dbReference type="ARBA" id="ARBA00004496"/>
    </source>
</evidence>
<dbReference type="Proteomes" id="UP000320593">
    <property type="component" value="Unassembled WGS sequence"/>
</dbReference>
<dbReference type="EC" id="2.8.1.2" evidence="6"/>
<evidence type="ECO:0000256" key="5">
    <source>
        <dbReference type="ARBA" id="ARBA00051793"/>
    </source>
</evidence>
<dbReference type="GO" id="GO:0004792">
    <property type="term" value="F:thiosulfate-cyanide sulfurtransferase activity"/>
    <property type="evidence" value="ECO:0007669"/>
    <property type="project" value="InterPro"/>
</dbReference>
<dbReference type="OrthoDB" id="9781034at2"/>
<evidence type="ECO:0000313" key="11">
    <source>
        <dbReference type="Proteomes" id="UP000320593"/>
    </source>
</evidence>
<dbReference type="Pfam" id="PF00581">
    <property type="entry name" value="Rhodanese"/>
    <property type="match status" value="2"/>
</dbReference>
<dbReference type="PROSITE" id="PS50206">
    <property type="entry name" value="RHODANESE_3"/>
    <property type="match status" value="2"/>
</dbReference>
<dbReference type="PANTHER" id="PTHR11364">
    <property type="entry name" value="THIOSULFATE SULFERTANSFERASE"/>
    <property type="match status" value="1"/>
</dbReference>
<dbReference type="CDD" id="cd01449">
    <property type="entry name" value="TST_Repeat_2"/>
    <property type="match status" value="1"/>
</dbReference>
<evidence type="ECO:0000313" key="10">
    <source>
        <dbReference type="EMBL" id="TWI92740.1"/>
    </source>
</evidence>
<dbReference type="InterPro" id="IPR036873">
    <property type="entry name" value="Rhodanese-like_dom_sf"/>
</dbReference>
<reference evidence="10 11" key="1">
    <citation type="submission" date="2019-07" db="EMBL/GenBank/DDBJ databases">
        <title>Genomic Encyclopedia of Archaeal and Bacterial Type Strains, Phase II (KMG-II): from individual species to whole genera.</title>
        <authorList>
            <person name="Goeker M."/>
        </authorList>
    </citation>
    <scope>NUCLEOTIDE SEQUENCE [LARGE SCALE GENOMIC DNA]</scope>
    <source>
        <strain evidence="10 11">ATCC BAA-252</strain>
    </source>
</reference>
<dbReference type="InterPro" id="IPR045078">
    <property type="entry name" value="TST/MPST-like"/>
</dbReference>
<comment type="catalytic activity">
    <reaction evidence="5">
        <text>2-oxo-3-sulfanylpropanoate + [thioredoxin]-dithiol = [thioredoxin]-disulfide + hydrogen sulfide + pyruvate + H(+)</text>
        <dbReference type="Rhea" id="RHEA:21740"/>
        <dbReference type="Rhea" id="RHEA-COMP:10698"/>
        <dbReference type="Rhea" id="RHEA-COMP:10700"/>
        <dbReference type="ChEBI" id="CHEBI:15361"/>
        <dbReference type="ChEBI" id="CHEBI:15378"/>
        <dbReference type="ChEBI" id="CHEBI:29919"/>
        <dbReference type="ChEBI" id="CHEBI:29950"/>
        <dbReference type="ChEBI" id="CHEBI:50058"/>
        <dbReference type="ChEBI" id="CHEBI:57678"/>
        <dbReference type="EC" id="2.8.1.2"/>
    </reaction>
    <physiologicalReaction direction="left-to-right" evidence="5">
        <dbReference type="Rhea" id="RHEA:21741"/>
    </physiologicalReaction>
</comment>
<evidence type="ECO:0000256" key="4">
    <source>
        <dbReference type="ARBA" id="ARBA00022737"/>
    </source>
</evidence>
<dbReference type="InterPro" id="IPR001763">
    <property type="entry name" value="Rhodanese-like_dom"/>
</dbReference>
<keyword evidence="11" id="KW-1185">Reference proteome</keyword>
<keyword evidence="2" id="KW-0963">Cytoplasm</keyword>
<dbReference type="Gene3D" id="3.40.250.10">
    <property type="entry name" value="Rhodanese-like domain"/>
    <property type="match status" value="2"/>
</dbReference>
<proteinExistence type="predicted"/>
<dbReference type="SUPFAM" id="SSF52821">
    <property type="entry name" value="Rhodanese/Cell cycle control phosphatase"/>
    <property type="match status" value="2"/>
</dbReference>
<feature type="domain" description="Rhodanese" evidence="9">
    <location>
        <begin position="164"/>
        <end position="278"/>
    </location>
</feature>
<evidence type="ECO:0000256" key="2">
    <source>
        <dbReference type="ARBA" id="ARBA00022490"/>
    </source>
</evidence>
<feature type="domain" description="Rhodanese" evidence="9">
    <location>
        <begin position="17"/>
        <end position="134"/>
    </location>
</feature>
<gene>
    <name evidence="10" type="ORF">JM93_00286</name>
</gene>
<dbReference type="PROSITE" id="PS00380">
    <property type="entry name" value="RHODANESE_1"/>
    <property type="match status" value="1"/>
</dbReference>
<evidence type="ECO:0000256" key="8">
    <source>
        <dbReference type="ARBA" id="ARBA00078354"/>
    </source>
</evidence>
<comment type="subcellular location">
    <subcellularLocation>
        <location evidence="1">Cytoplasm</location>
    </subcellularLocation>
</comment>
<dbReference type="FunFam" id="3.40.250.10:FF:000015">
    <property type="entry name" value="Sulfurtransferase"/>
    <property type="match status" value="1"/>
</dbReference>
<accession>A0A562TJ74</accession>